<feature type="transmembrane region" description="Helical" evidence="1">
    <location>
        <begin position="16"/>
        <end position="34"/>
    </location>
</feature>
<keyword evidence="1" id="KW-0472">Membrane</keyword>
<name>A0A9X2J882_9GAMM</name>
<dbReference type="EMBL" id="JALBWM010000159">
    <property type="protein sequence ID" value="MCO1336600.1"/>
    <property type="molecule type" value="Genomic_DNA"/>
</dbReference>
<dbReference type="RefSeq" id="WP_252472370.1">
    <property type="nucleotide sequence ID" value="NZ_JALBWM010000159.1"/>
</dbReference>
<evidence type="ECO:0000313" key="3">
    <source>
        <dbReference type="Proteomes" id="UP001139028"/>
    </source>
</evidence>
<keyword evidence="1" id="KW-0812">Transmembrane</keyword>
<keyword evidence="3" id="KW-1185">Reference proteome</keyword>
<comment type="caution">
    <text evidence="2">The sequence shown here is derived from an EMBL/GenBank/DDBJ whole genome shotgun (WGS) entry which is preliminary data.</text>
</comment>
<gene>
    <name evidence="2" type="ORF">MO867_19915</name>
</gene>
<organism evidence="2 3">
    <name type="scientific">Microbulbifer okhotskensis</name>
    <dbReference type="NCBI Taxonomy" id="2926617"/>
    <lineage>
        <taxon>Bacteria</taxon>
        <taxon>Pseudomonadati</taxon>
        <taxon>Pseudomonadota</taxon>
        <taxon>Gammaproteobacteria</taxon>
        <taxon>Cellvibrionales</taxon>
        <taxon>Microbulbiferaceae</taxon>
        <taxon>Microbulbifer</taxon>
    </lineage>
</organism>
<protein>
    <submittedName>
        <fullName evidence="2">Uncharacterized protein</fullName>
    </submittedName>
</protein>
<accession>A0A9X2J882</accession>
<reference evidence="2" key="1">
    <citation type="journal article" date="2022" name="Arch. Microbiol.">
        <title>Microbulbifer okhotskensis sp. nov., isolated from a deep bottom sediment of the Okhotsk Sea.</title>
        <authorList>
            <person name="Romanenko L."/>
            <person name="Kurilenko V."/>
            <person name="Otstavnykh N."/>
            <person name="Velansky P."/>
            <person name="Isaeva M."/>
            <person name="Mikhailov V."/>
        </authorList>
    </citation>
    <scope>NUCLEOTIDE SEQUENCE</scope>
    <source>
        <strain evidence="2">OS29</strain>
    </source>
</reference>
<keyword evidence="1" id="KW-1133">Transmembrane helix</keyword>
<dbReference type="AlphaFoldDB" id="A0A9X2J882"/>
<sequence length="72" mass="7941">MDIIKPKKPPLLKRPLIIGVTALSFVAIASTFLISSESAYRVEREQLMLGIVQSGDLQVVVDGYGMLRSDKH</sequence>
<evidence type="ECO:0000313" key="2">
    <source>
        <dbReference type="EMBL" id="MCO1336600.1"/>
    </source>
</evidence>
<dbReference type="Proteomes" id="UP001139028">
    <property type="component" value="Unassembled WGS sequence"/>
</dbReference>
<proteinExistence type="predicted"/>
<evidence type="ECO:0000256" key="1">
    <source>
        <dbReference type="SAM" id="Phobius"/>
    </source>
</evidence>